<dbReference type="InterPro" id="IPR020476">
    <property type="entry name" value="Nudix_hydrolase"/>
</dbReference>
<protein>
    <submittedName>
        <fullName evidence="10">Nucleoside diphosphate-linked moiety X motif 18</fullName>
    </submittedName>
</protein>
<evidence type="ECO:0000259" key="9">
    <source>
        <dbReference type="PROSITE" id="PS51462"/>
    </source>
</evidence>
<comment type="cofactor">
    <cofactor evidence="1">
        <name>Mn(2+)</name>
        <dbReference type="ChEBI" id="CHEBI:29035"/>
    </cofactor>
</comment>
<evidence type="ECO:0000256" key="7">
    <source>
        <dbReference type="ARBA" id="ARBA00023211"/>
    </source>
</evidence>
<accession>A0A0L7RGD1</accession>
<dbReference type="CDD" id="cd04671">
    <property type="entry name" value="NUDIX_8DGDPP_Nudt18"/>
    <property type="match status" value="1"/>
</dbReference>
<dbReference type="AlphaFoldDB" id="A0A0L7RGD1"/>
<dbReference type="EMBL" id="KQ414597">
    <property type="protein sequence ID" value="KOC69889.1"/>
    <property type="molecule type" value="Genomic_DNA"/>
</dbReference>
<keyword evidence="5 8" id="KW-0378">Hydrolase</keyword>
<feature type="domain" description="Nudix hydrolase" evidence="9">
    <location>
        <begin position="50"/>
        <end position="175"/>
    </location>
</feature>
<evidence type="ECO:0000256" key="1">
    <source>
        <dbReference type="ARBA" id="ARBA00001936"/>
    </source>
</evidence>
<comment type="cofactor">
    <cofactor evidence="2">
        <name>Mg(2+)</name>
        <dbReference type="ChEBI" id="CHEBI:18420"/>
    </cofactor>
</comment>
<keyword evidence="11" id="KW-1185">Reference proteome</keyword>
<name>A0A0L7RGD1_9HYME</name>
<keyword evidence="6" id="KW-0460">Magnesium</keyword>
<dbReference type="GO" id="GO:0044715">
    <property type="term" value="F:8-oxo-dGDP phosphatase activity"/>
    <property type="evidence" value="ECO:0007669"/>
    <property type="project" value="TreeGrafter"/>
</dbReference>
<dbReference type="STRING" id="597456.A0A0L7RGD1"/>
<dbReference type="PANTHER" id="PTHR22769:SF56">
    <property type="entry name" value="8-OXO-DGDP PHOSPHATASE NUDT18"/>
    <property type="match status" value="1"/>
</dbReference>
<keyword evidence="7" id="KW-0464">Manganese</keyword>
<keyword evidence="4" id="KW-0479">Metal-binding</keyword>
<gene>
    <name evidence="10" type="ORF">WH47_09107</name>
</gene>
<dbReference type="InterPro" id="IPR042970">
    <property type="entry name" value="NUDT18_NUDIX"/>
</dbReference>
<dbReference type="PROSITE" id="PS51462">
    <property type="entry name" value="NUDIX"/>
    <property type="match status" value="1"/>
</dbReference>
<evidence type="ECO:0000256" key="2">
    <source>
        <dbReference type="ARBA" id="ARBA00001946"/>
    </source>
</evidence>
<evidence type="ECO:0000256" key="6">
    <source>
        <dbReference type="ARBA" id="ARBA00022842"/>
    </source>
</evidence>
<organism evidence="10 11">
    <name type="scientific">Habropoda laboriosa</name>
    <dbReference type="NCBI Taxonomy" id="597456"/>
    <lineage>
        <taxon>Eukaryota</taxon>
        <taxon>Metazoa</taxon>
        <taxon>Ecdysozoa</taxon>
        <taxon>Arthropoda</taxon>
        <taxon>Hexapoda</taxon>
        <taxon>Insecta</taxon>
        <taxon>Pterygota</taxon>
        <taxon>Neoptera</taxon>
        <taxon>Endopterygota</taxon>
        <taxon>Hymenoptera</taxon>
        <taxon>Apocrita</taxon>
        <taxon>Aculeata</taxon>
        <taxon>Apoidea</taxon>
        <taxon>Anthophila</taxon>
        <taxon>Apidae</taxon>
        <taxon>Habropoda</taxon>
    </lineage>
</organism>
<evidence type="ECO:0000256" key="8">
    <source>
        <dbReference type="RuleBase" id="RU003476"/>
    </source>
</evidence>
<evidence type="ECO:0000256" key="4">
    <source>
        <dbReference type="ARBA" id="ARBA00022723"/>
    </source>
</evidence>
<dbReference type="PANTHER" id="PTHR22769">
    <property type="entry name" value="MUTT/NUDIX HYDROLASE"/>
    <property type="match status" value="1"/>
</dbReference>
<dbReference type="Pfam" id="PF00293">
    <property type="entry name" value="NUDIX"/>
    <property type="match status" value="1"/>
</dbReference>
<dbReference type="GO" id="GO:0046872">
    <property type="term" value="F:metal ion binding"/>
    <property type="evidence" value="ECO:0007669"/>
    <property type="project" value="UniProtKB-KW"/>
</dbReference>
<dbReference type="InterPro" id="IPR020084">
    <property type="entry name" value="NUDIX_hydrolase_CS"/>
</dbReference>
<dbReference type="GO" id="GO:0044716">
    <property type="term" value="F:8-oxo-GDP phosphatase activity"/>
    <property type="evidence" value="ECO:0007669"/>
    <property type="project" value="TreeGrafter"/>
</dbReference>
<evidence type="ECO:0000256" key="5">
    <source>
        <dbReference type="ARBA" id="ARBA00022801"/>
    </source>
</evidence>
<dbReference type="PROSITE" id="PS00893">
    <property type="entry name" value="NUDIX_BOX"/>
    <property type="match status" value="1"/>
</dbReference>
<evidence type="ECO:0000313" key="10">
    <source>
        <dbReference type="EMBL" id="KOC69889.1"/>
    </source>
</evidence>
<dbReference type="InterPro" id="IPR000086">
    <property type="entry name" value="NUDIX_hydrolase_dom"/>
</dbReference>
<proteinExistence type="inferred from homology"/>
<dbReference type="SUPFAM" id="SSF55811">
    <property type="entry name" value="Nudix"/>
    <property type="match status" value="1"/>
</dbReference>
<reference evidence="10 11" key="1">
    <citation type="submission" date="2015-07" db="EMBL/GenBank/DDBJ databases">
        <title>The genome of Habropoda laboriosa.</title>
        <authorList>
            <person name="Pan H."/>
            <person name="Kapheim K."/>
        </authorList>
    </citation>
    <scope>NUCLEOTIDE SEQUENCE [LARGE SCALE GENOMIC DNA]</scope>
    <source>
        <strain evidence="10">0110345459</strain>
    </source>
</reference>
<evidence type="ECO:0000313" key="11">
    <source>
        <dbReference type="Proteomes" id="UP000053825"/>
    </source>
</evidence>
<dbReference type="OrthoDB" id="10005910at2759"/>
<dbReference type="InterPro" id="IPR015797">
    <property type="entry name" value="NUDIX_hydrolase-like_dom_sf"/>
</dbReference>
<dbReference type="Proteomes" id="UP000053825">
    <property type="component" value="Unassembled WGS sequence"/>
</dbReference>
<dbReference type="Gene3D" id="3.90.79.10">
    <property type="entry name" value="Nucleoside Triphosphate Pyrophosphohydrolase"/>
    <property type="match status" value="1"/>
</dbReference>
<dbReference type="PRINTS" id="PR00502">
    <property type="entry name" value="NUDIXFAMILY"/>
</dbReference>
<comment type="similarity">
    <text evidence="3 8">Belongs to the Nudix hydrolase family.</text>
</comment>
<sequence>MSLTIEKQIELLLDGHPLEIDDTHDTSHAAQNEIGGTGIPSTYVPICQKTVTYIVAAVIINNEGEVLMMQEAKATCNGKWYLPAGRVEPNENLTDAVKREVLEETGLILKPETLILVECATGSWFRFVFTGKITGGKLKTLQEANEESLQACWVNNVNDLSLRSHDIVSLIDRGKAYVMNKDILQHPNLLPVSRPLRKLLLRLVITSKKRATNKLHVLVSDTTPLYLPICEINSNRNFLSTLHNYMKELFGSGVAQHKPHGILSIEFSGGQEGDGLCLTLLVSFKLPVEDVSPIGKFLWYELPENIAASITYRLPRNMTVPLYVVR</sequence>
<evidence type="ECO:0000256" key="3">
    <source>
        <dbReference type="ARBA" id="ARBA00005582"/>
    </source>
</evidence>